<evidence type="ECO:0000313" key="2">
    <source>
        <dbReference type="EMBL" id="KAF6029027.1"/>
    </source>
</evidence>
<keyword evidence="1" id="KW-1133">Transmembrane helix</keyword>
<dbReference type="AlphaFoldDB" id="A0A7J7JSR6"/>
<sequence length="93" mass="10547">MSQPPAFIQHVVELIRGGRQTFPITTSLLVTTLTIILLLKLCEERTWVSYTLTSCKPHGLTTSTLPLLPRLPTSCTLNQREHDSHQDHFLCHL</sequence>
<accession>A0A7J7JSR6</accession>
<reference evidence="2" key="1">
    <citation type="submission" date="2020-06" db="EMBL/GenBank/DDBJ databases">
        <title>Draft genome of Bugula neritina, a colonial animal packing powerful symbionts and potential medicines.</title>
        <authorList>
            <person name="Rayko M."/>
        </authorList>
    </citation>
    <scope>NUCLEOTIDE SEQUENCE [LARGE SCALE GENOMIC DNA]</scope>
    <source>
        <strain evidence="2">Kwan_BN1</strain>
    </source>
</reference>
<gene>
    <name evidence="2" type="ORF">EB796_012671</name>
</gene>
<evidence type="ECO:0000256" key="1">
    <source>
        <dbReference type="SAM" id="Phobius"/>
    </source>
</evidence>
<evidence type="ECO:0000313" key="3">
    <source>
        <dbReference type="Proteomes" id="UP000593567"/>
    </source>
</evidence>
<proteinExistence type="predicted"/>
<keyword evidence="3" id="KW-1185">Reference proteome</keyword>
<feature type="transmembrane region" description="Helical" evidence="1">
    <location>
        <begin position="20"/>
        <end position="39"/>
    </location>
</feature>
<protein>
    <submittedName>
        <fullName evidence="2">Uncharacterized protein</fullName>
    </submittedName>
</protein>
<keyword evidence="1" id="KW-0812">Transmembrane</keyword>
<keyword evidence="1" id="KW-0472">Membrane</keyword>
<dbReference type="EMBL" id="VXIV02001863">
    <property type="protein sequence ID" value="KAF6029027.1"/>
    <property type="molecule type" value="Genomic_DNA"/>
</dbReference>
<dbReference type="Proteomes" id="UP000593567">
    <property type="component" value="Unassembled WGS sequence"/>
</dbReference>
<organism evidence="2 3">
    <name type="scientific">Bugula neritina</name>
    <name type="common">Brown bryozoan</name>
    <name type="synonym">Sertularia neritina</name>
    <dbReference type="NCBI Taxonomy" id="10212"/>
    <lineage>
        <taxon>Eukaryota</taxon>
        <taxon>Metazoa</taxon>
        <taxon>Spiralia</taxon>
        <taxon>Lophotrochozoa</taxon>
        <taxon>Bryozoa</taxon>
        <taxon>Gymnolaemata</taxon>
        <taxon>Cheilostomatida</taxon>
        <taxon>Flustrina</taxon>
        <taxon>Buguloidea</taxon>
        <taxon>Bugulidae</taxon>
        <taxon>Bugula</taxon>
    </lineage>
</organism>
<comment type="caution">
    <text evidence="2">The sequence shown here is derived from an EMBL/GenBank/DDBJ whole genome shotgun (WGS) entry which is preliminary data.</text>
</comment>
<name>A0A7J7JSR6_BUGNE</name>